<evidence type="ECO:0000313" key="1">
    <source>
        <dbReference type="EMBL" id="KAJ8685977.1"/>
    </source>
</evidence>
<evidence type="ECO:0000313" key="2">
    <source>
        <dbReference type="Proteomes" id="UP001239111"/>
    </source>
</evidence>
<keyword evidence="2" id="KW-1185">Reference proteome</keyword>
<gene>
    <name evidence="1" type="ORF">QAD02_021770</name>
</gene>
<dbReference type="Proteomes" id="UP001239111">
    <property type="component" value="Chromosome 1"/>
</dbReference>
<proteinExistence type="predicted"/>
<comment type="caution">
    <text evidence="1">The sequence shown here is derived from an EMBL/GenBank/DDBJ whole genome shotgun (WGS) entry which is preliminary data.</text>
</comment>
<dbReference type="EMBL" id="CM056741">
    <property type="protein sequence ID" value="KAJ8685977.1"/>
    <property type="molecule type" value="Genomic_DNA"/>
</dbReference>
<organism evidence="1 2">
    <name type="scientific">Eretmocerus hayati</name>
    <dbReference type="NCBI Taxonomy" id="131215"/>
    <lineage>
        <taxon>Eukaryota</taxon>
        <taxon>Metazoa</taxon>
        <taxon>Ecdysozoa</taxon>
        <taxon>Arthropoda</taxon>
        <taxon>Hexapoda</taxon>
        <taxon>Insecta</taxon>
        <taxon>Pterygota</taxon>
        <taxon>Neoptera</taxon>
        <taxon>Endopterygota</taxon>
        <taxon>Hymenoptera</taxon>
        <taxon>Apocrita</taxon>
        <taxon>Proctotrupomorpha</taxon>
        <taxon>Chalcidoidea</taxon>
        <taxon>Aphelinidae</taxon>
        <taxon>Aphelininae</taxon>
        <taxon>Eretmocerus</taxon>
    </lineage>
</organism>
<sequence>MIKSSVCQTISEQWPPQDCKKCPKSSGITSGRIDIPEDRDSGRVEFAASNRSDSEKRSHSVSIFEQEFAESGVKCGPHLGMKKIQQKAVSDDERMTLNKSEIDFTSRWFC</sequence>
<name>A0ACC2PUC7_9HYME</name>
<accession>A0ACC2PUC7</accession>
<protein>
    <submittedName>
        <fullName evidence="1">Uncharacterized protein</fullName>
    </submittedName>
</protein>
<reference evidence="1" key="1">
    <citation type="submission" date="2023-04" db="EMBL/GenBank/DDBJ databases">
        <title>A chromosome-level genome assembly of the parasitoid wasp Eretmocerus hayati.</title>
        <authorList>
            <person name="Zhong Y."/>
            <person name="Liu S."/>
            <person name="Liu Y."/>
        </authorList>
    </citation>
    <scope>NUCLEOTIDE SEQUENCE</scope>
    <source>
        <strain evidence="1">ZJU_SS_LIU_2023</strain>
    </source>
</reference>